<dbReference type="RefSeq" id="XP_043135746.1">
    <property type="nucleotide sequence ID" value="XM_043277915.1"/>
</dbReference>
<dbReference type="GeneID" id="66981583"/>
<reference evidence="2" key="1">
    <citation type="submission" date="2021-01" db="EMBL/GenBank/DDBJ databases">
        <authorList>
            <consortium name="Aspergillus chevalieri M1 genome sequencing consortium"/>
            <person name="Kazuki M."/>
            <person name="Futagami T."/>
        </authorList>
    </citation>
    <scope>NUCLEOTIDE SEQUENCE</scope>
    <source>
        <strain evidence="2">M1</strain>
    </source>
</reference>
<name>A0A7R7VMC8_ASPCH</name>
<evidence type="ECO:0000313" key="3">
    <source>
        <dbReference type="Proteomes" id="UP000637239"/>
    </source>
</evidence>
<sequence>MSLKDVYQRFLGDHRQSTSSLAADASLIYIPTTTKVEGRDAVLNHLTKQQNIVKKKAQDILGVIEGSDSLCLDVETTLEFDAGGGAYLPQLDDNFLTDRVATFPTIHIVRFNNQNQIQSVRIHWEQASLLKQVEVIGSRSRSWPIREAKDQTRLIKSAIAAIPADVGSAPPPSNNEENPRPVTPGKRRIKDPYAAESLTDLLSPGKDDRTEPVRPPRSAASAKPPPRDYSELFVSQGDDEPDATPSKPTRGPIAPKAGAGKHYHGNRIFGDEDAETHPQIAYKANPKRFDHFEIGGDNSDREVHENLPSRPKSRHEPQWEHNDSFVPEKPRRGLRGQEVSHLPWDDFTPQPTPPPRPHVAHPRRDAETHFELKDPEEQPKSGRIISSFQNKGLHLYRDPVFDSPSPQKENQAPNPSNPSNRKNDFESHWHMTDSPQGNEYTDENHKPVGQNRTQSAKMMESSWDRYEQSPQRPSVAAPRNGVRNAYQRSWDFGDE</sequence>
<feature type="compositionally biased region" description="Basic and acidic residues" evidence="1">
    <location>
        <begin position="205"/>
        <end position="214"/>
    </location>
</feature>
<reference evidence="2" key="2">
    <citation type="submission" date="2021-02" db="EMBL/GenBank/DDBJ databases">
        <title>Aspergillus chevalieri M1 genome sequence.</title>
        <authorList>
            <person name="Kadooka C."/>
            <person name="Mori K."/>
            <person name="Futagami T."/>
        </authorList>
    </citation>
    <scope>NUCLEOTIDE SEQUENCE</scope>
    <source>
        <strain evidence="2">M1</strain>
    </source>
</reference>
<evidence type="ECO:0000313" key="2">
    <source>
        <dbReference type="EMBL" id="BCR87224.1"/>
    </source>
</evidence>
<feature type="compositionally biased region" description="Polar residues" evidence="1">
    <location>
        <begin position="404"/>
        <end position="420"/>
    </location>
</feature>
<feature type="compositionally biased region" description="Basic and acidic residues" evidence="1">
    <location>
        <begin position="287"/>
        <end position="307"/>
    </location>
</feature>
<feature type="compositionally biased region" description="Basic and acidic residues" evidence="1">
    <location>
        <begin position="362"/>
        <end position="380"/>
    </location>
</feature>
<dbReference type="EMBL" id="AP024418">
    <property type="protein sequence ID" value="BCR87224.1"/>
    <property type="molecule type" value="Genomic_DNA"/>
</dbReference>
<dbReference type="Proteomes" id="UP000637239">
    <property type="component" value="Chromosome 3"/>
</dbReference>
<dbReference type="SUPFAM" id="SSF54427">
    <property type="entry name" value="NTF2-like"/>
    <property type="match status" value="1"/>
</dbReference>
<keyword evidence="3" id="KW-1185">Reference proteome</keyword>
<protein>
    <submittedName>
        <fullName evidence="2">Uncharacterized protein</fullName>
    </submittedName>
</protein>
<proteinExistence type="predicted"/>
<feature type="compositionally biased region" description="Basic and acidic residues" evidence="1">
    <location>
        <begin position="314"/>
        <end position="331"/>
    </location>
</feature>
<dbReference type="AlphaFoldDB" id="A0A7R7VMC8"/>
<evidence type="ECO:0000256" key="1">
    <source>
        <dbReference type="SAM" id="MobiDB-lite"/>
    </source>
</evidence>
<feature type="compositionally biased region" description="Basic and acidic residues" evidence="1">
    <location>
        <begin position="421"/>
        <end position="431"/>
    </location>
</feature>
<dbReference type="KEGG" id="ache:ACHE_31211A"/>
<dbReference type="Gene3D" id="3.10.450.50">
    <property type="match status" value="1"/>
</dbReference>
<dbReference type="InterPro" id="IPR032710">
    <property type="entry name" value="NTF2-like_dom_sf"/>
</dbReference>
<gene>
    <name evidence="2" type="ORF">ACHE_31211A</name>
</gene>
<feature type="region of interest" description="Disordered" evidence="1">
    <location>
        <begin position="164"/>
        <end position="495"/>
    </location>
</feature>
<organism evidence="2 3">
    <name type="scientific">Aspergillus chevalieri</name>
    <name type="common">Eurotium chevalieri</name>
    <dbReference type="NCBI Taxonomy" id="182096"/>
    <lineage>
        <taxon>Eukaryota</taxon>
        <taxon>Fungi</taxon>
        <taxon>Dikarya</taxon>
        <taxon>Ascomycota</taxon>
        <taxon>Pezizomycotina</taxon>
        <taxon>Eurotiomycetes</taxon>
        <taxon>Eurotiomycetidae</taxon>
        <taxon>Eurotiales</taxon>
        <taxon>Aspergillaceae</taxon>
        <taxon>Aspergillus</taxon>
        <taxon>Aspergillus subgen. Aspergillus</taxon>
    </lineage>
</organism>
<accession>A0A7R7VMC8</accession>